<dbReference type="AlphaFoldDB" id="A0A8H7BYQ7"/>
<evidence type="ECO:0000313" key="2">
    <source>
        <dbReference type="EMBL" id="KAF7731374.1"/>
    </source>
</evidence>
<evidence type="ECO:0000313" key="3">
    <source>
        <dbReference type="Proteomes" id="UP000605846"/>
    </source>
</evidence>
<organism evidence="2 3">
    <name type="scientific">Apophysomyces ossiformis</name>
    <dbReference type="NCBI Taxonomy" id="679940"/>
    <lineage>
        <taxon>Eukaryota</taxon>
        <taxon>Fungi</taxon>
        <taxon>Fungi incertae sedis</taxon>
        <taxon>Mucoromycota</taxon>
        <taxon>Mucoromycotina</taxon>
        <taxon>Mucoromycetes</taxon>
        <taxon>Mucorales</taxon>
        <taxon>Mucorineae</taxon>
        <taxon>Mucoraceae</taxon>
        <taxon>Apophysomyces</taxon>
    </lineage>
</organism>
<dbReference type="Proteomes" id="UP000605846">
    <property type="component" value="Unassembled WGS sequence"/>
</dbReference>
<feature type="region of interest" description="Disordered" evidence="1">
    <location>
        <begin position="41"/>
        <end position="90"/>
    </location>
</feature>
<gene>
    <name evidence="2" type="ORF">EC973_000182</name>
</gene>
<protein>
    <submittedName>
        <fullName evidence="2">Uncharacterized protein</fullName>
    </submittedName>
</protein>
<comment type="caution">
    <text evidence="2">The sequence shown here is derived from an EMBL/GenBank/DDBJ whole genome shotgun (WGS) entry which is preliminary data.</text>
</comment>
<keyword evidence="3" id="KW-1185">Reference proteome</keyword>
<feature type="compositionally biased region" description="Polar residues" evidence="1">
    <location>
        <begin position="58"/>
        <end position="80"/>
    </location>
</feature>
<dbReference type="EMBL" id="JABAYA010000010">
    <property type="protein sequence ID" value="KAF7731374.1"/>
    <property type="molecule type" value="Genomic_DNA"/>
</dbReference>
<accession>A0A8H7BYQ7</accession>
<proteinExistence type="predicted"/>
<name>A0A8H7BYQ7_9FUNG</name>
<sequence>MTKLSICETCKNLFTVREMRKHTKNCRIKAAREARIRAEQHQTSASYLRAGSVAAPVNQATEGTPSNVTDRTNETTSETNAPDEVWDPLYDDDLYEDDAFMEND</sequence>
<evidence type="ECO:0000256" key="1">
    <source>
        <dbReference type="SAM" id="MobiDB-lite"/>
    </source>
</evidence>
<reference evidence="2" key="1">
    <citation type="submission" date="2020-01" db="EMBL/GenBank/DDBJ databases">
        <title>Genome Sequencing of Three Apophysomyces-Like Fungal Strains Confirms a Novel Fungal Genus in the Mucoromycota with divergent Burkholderia-like Endosymbiotic Bacteria.</title>
        <authorList>
            <person name="Stajich J.E."/>
            <person name="Macias A.M."/>
            <person name="Carter-House D."/>
            <person name="Lovett B."/>
            <person name="Kasson L.R."/>
            <person name="Berry K."/>
            <person name="Grigoriev I."/>
            <person name="Chang Y."/>
            <person name="Spatafora J."/>
            <person name="Kasson M.T."/>
        </authorList>
    </citation>
    <scope>NUCLEOTIDE SEQUENCE</scope>
    <source>
        <strain evidence="2">NRRL A-21654</strain>
    </source>
</reference>